<accession>A0A9X1JYF3</accession>
<dbReference type="NCBIfam" id="TIGR03647">
    <property type="entry name" value="Na_symport_sm"/>
    <property type="match status" value="1"/>
</dbReference>
<evidence type="ECO:0000256" key="1">
    <source>
        <dbReference type="SAM" id="Phobius"/>
    </source>
</evidence>
<comment type="caution">
    <text evidence="3">The sequence shown here is derived from an EMBL/GenBank/DDBJ whole genome shotgun (WGS) entry which is preliminary data.</text>
</comment>
<organism evidence="3 4">
    <name type="scientific">Roseobacter insulae</name>
    <dbReference type="NCBI Taxonomy" id="2859783"/>
    <lineage>
        <taxon>Bacteria</taxon>
        <taxon>Pseudomonadati</taxon>
        <taxon>Pseudomonadota</taxon>
        <taxon>Alphaproteobacteria</taxon>
        <taxon>Rhodobacterales</taxon>
        <taxon>Roseobacteraceae</taxon>
        <taxon>Roseobacter</taxon>
    </lineage>
</organism>
<dbReference type="InterPro" id="IPR019886">
    <property type="entry name" value="Na_symporter_ssu"/>
</dbReference>
<feature type="domain" description="Sodium symporter small subunit" evidence="2">
    <location>
        <begin position="18"/>
        <end position="93"/>
    </location>
</feature>
<dbReference type="EMBL" id="JAHXDN010000002">
    <property type="protein sequence ID" value="MBW4708196.1"/>
    <property type="molecule type" value="Genomic_DNA"/>
</dbReference>
<dbReference type="AlphaFoldDB" id="A0A9X1JYF3"/>
<dbReference type="RefSeq" id="WP_219501712.1">
    <property type="nucleotide sequence ID" value="NZ_JAHXDN010000002.1"/>
</dbReference>
<keyword evidence="1" id="KW-0812">Transmembrane</keyword>
<evidence type="ECO:0000313" key="3">
    <source>
        <dbReference type="EMBL" id="MBW4708196.1"/>
    </source>
</evidence>
<protein>
    <submittedName>
        <fullName evidence="3">DUF4212 domain-containing protein</fullName>
    </submittedName>
</protein>
<feature type="transmembrane region" description="Helical" evidence="1">
    <location>
        <begin position="26"/>
        <end position="49"/>
    </location>
</feature>
<keyword evidence="4" id="KW-1185">Reference proteome</keyword>
<proteinExistence type="predicted"/>
<sequence length="95" mass="10539">MADQSTHIKVKAAEDGAGYWAANVRIITISLIIWALVSFGFGILLRPLLAGIAVGGTDLGFWFAQQGSILVFLALIFFYAWRMNKLDREYGVEED</sequence>
<keyword evidence="1" id="KW-1133">Transmembrane helix</keyword>
<gene>
    <name evidence="3" type="ORF">KX928_10410</name>
</gene>
<dbReference type="Proteomes" id="UP001138661">
    <property type="component" value="Unassembled WGS sequence"/>
</dbReference>
<evidence type="ECO:0000259" key="2">
    <source>
        <dbReference type="Pfam" id="PF13937"/>
    </source>
</evidence>
<feature type="transmembrane region" description="Helical" evidence="1">
    <location>
        <begin position="61"/>
        <end position="81"/>
    </location>
</feature>
<dbReference type="Pfam" id="PF13937">
    <property type="entry name" value="DUF4212"/>
    <property type="match status" value="1"/>
</dbReference>
<evidence type="ECO:0000313" key="4">
    <source>
        <dbReference type="Proteomes" id="UP001138661"/>
    </source>
</evidence>
<keyword evidence="1" id="KW-0472">Membrane</keyword>
<reference evidence="3" key="1">
    <citation type="submission" date="2021-07" db="EMBL/GenBank/DDBJ databases">
        <title>Roseobacter insulae sp. nov., isolated from a tidal flat.</title>
        <authorList>
            <person name="Park S."/>
            <person name="Yoon J.-H."/>
        </authorList>
    </citation>
    <scope>NUCLEOTIDE SEQUENCE</scope>
    <source>
        <strain evidence="3">YSTF-M11</strain>
    </source>
</reference>
<name>A0A9X1JYF3_9RHOB</name>